<dbReference type="Gene3D" id="3.40.80.10">
    <property type="entry name" value="Peptidoglycan recognition protein-like"/>
    <property type="match status" value="1"/>
</dbReference>
<organism evidence="1 2">
    <name type="scientific">Paenibacillus oceani</name>
    <dbReference type="NCBI Taxonomy" id="2772510"/>
    <lineage>
        <taxon>Bacteria</taxon>
        <taxon>Bacillati</taxon>
        <taxon>Bacillota</taxon>
        <taxon>Bacilli</taxon>
        <taxon>Bacillales</taxon>
        <taxon>Paenibacillaceae</taxon>
        <taxon>Paenibacillus</taxon>
    </lineage>
</organism>
<dbReference type="GO" id="GO:0009253">
    <property type="term" value="P:peptidoglycan catabolic process"/>
    <property type="evidence" value="ECO:0007669"/>
    <property type="project" value="InterPro"/>
</dbReference>
<proteinExistence type="predicted"/>
<dbReference type="SUPFAM" id="SSF55846">
    <property type="entry name" value="N-acetylmuramoyl-L-alanine amidase-like"/>
    <property type="match status" value="1"/>
</dbReference>
<reference evidence="1" key="1">
    <citation type="submission" date="2020-09" db="EMBL/GenBank/DDBJ databases">
        <title>A novel bacterium of genus Paenibacillus, isolated from South China Sea.</title>
        <authorList>
            <person name="Huang H."/>
            <person name="Mo K."/>
            <person name="Hu Y."/>
        </authorList>
    </citation>
    <scope>NUCLEOTIDE SEQUENCE</scope>
    <source>
        <strain evidence="1">IB182363</strain>
    </source>
</reference>
<accession>A0A927H151</accession>
<dbReference type="GO" id="GO:0008745">
    <property type="term" value="F:N-acetylmuramoyl-L-alanine amidase activity"/>
    <property type="evidence" value="ECO:0007669"/>
    <property type="project" value="InterPro"/>
</dbReference>
<keyword evidence="2" id="KW-1185">Reference proteome</keyword>
<evidence type="ECO:0000313" key="2">
    <source>
        <dbReference type="Proteomes" id="UP000639396"/>
    </source>
</evidence>
<gene>
    <name evidence="1" type="ORF">IDH45_14165</name>
</gene>
<sequence length="79" mass="8611">MSYEIKFAGNQYTNSSSRDGHIPKLIVDHISAGSWSSLLSWFTSPNNKGSSSNFGVSKKGDIVCFVPIERMAWANGINA</sequence>
<comment type="caution">
    <text evidence="1">The sequence shown here is derived from an EMBL/GenBank/DDBJ whole genome shotgun (WGS) entry which is preliminary data.</text>
</comment>
<dbReference type="RefSeq" id="WP_190928670.1">
    <property type="nucleotide sequence ID" value="NZ_JACXJA010000017.1"/>
</dbReference>
<dbReference type="InterPro" id="IPR036505">
    <property type="entry name" value="Amidase/PGRP_sf"/>
</dbReference>
<protein>
    <submittedName>
        <fullName evidence="1">Uncharacterized protein</fullName>
    </submittedName>
</protein>
<name>A0A927H151_9BACL</name>
<dbReference type="Proteomes" id="UP000639396">
    <property type="component" value="Unassembled WGS sequence"/>
</dbReference>
<evidence type="ECO:0000313" key="1">
    <source>
        <dbReference type="EMBL" id="MBD2863134.1"/>
    </source>
</evidence>
<dbReference type="EMBL" id="JACXJA010000017">
    <property type="protein sequence ID" value="MBD2863134.1"/>
    <property type="molecule type" value="Genomic_DNA"/>
</dbReference>
<dbReference type="AlphaFoldDB" id="A0A927H151"/>